<dbReference type="PANTHER" id="PTHR11360">
    <property type="entry name" value="MONOCARBOXYLATE TRANSPORTER"/>
    <property type="match status" value="1"/>
</dbReference>
<feature type="transmembrane region" description="Helical" evidence="1">
    <location>
        <begin position="308"/>
        <end position="327"/>
    </location>
</feature>
<dbReference type="InterPro" id="IPR050327">
    <property type="entry name" value="Proton-linked_MCT"/>
</dbReference>
<evidence type="ECO:0008006" key="4">
    <source>
        <dbReference type="Google" id="ProtNLM"/>
    </source>
</evidence>
<sequence length="352" mass="38877">MRHFFYLAEIPPMPLRHLSWMCGVARCTGKVNCEVVMSGTTCELNRGSSLRQAAQIEFPYWFSLFGSARFLKNIQAFNLDASLSLSNNVFASHPLSHMSKENKSNMEYHMSVTRMATSRDIHGTGKFTICTDAVKRTLATMLDYRLLKSPSFLLMAINSTFVCLGYFTTYIFIKDRAVQIGVPKETTFWLISIIGASNTIGRVCCGVIASFSRVDYTLLCSSYLLIGGIATILSVHFDQVIAQVCYAVVFGSFVACVSALRTLIIVETLGLETLTNAVGLTLLFQGAAAVIGVCIAGLLRAATGDYKWSFYFSGTSIIIGALCILPLKRIAKWENFEKKARKQAKINEADMI</sequence>
<dbReference type="InterPro" id="IPR036259">
    <property type="entry name" value="MFS_trans_sf"/>
</dbReference>
<feature type="transmembrane region" description="Helical" evidence="1">
    <location>
        <begin position="152"/>
        <end position="173"/>
    </location>
</feature>
<feature type="transmembrane region" description="Helical" evidence="1">
    <location>
        <begin position="216"/>
        <end position="235"/>
    </location>
</feature>
<evidence type="ECO:0000313" key="3">
    <source>
        <dbReference type="Proteomes" id="UP001162164"/>
    </source>
</evidence>
<keyword evidence="1" id="KW-0812">Transmembrane</keyword>
<evidence type="ECO:0000313" key="2">
    <source>
        <dbReference type="EMBL" id="KAJ8982347.1"/>
    </source>
</evidence>
<dbReference type="Proteomes" id="UP001162164">
    <property type="component" value="Unassembled WGS sequence"/>
</dbReference>
<dbReference type="PANTHER" id="PTHR11360:SF238">
    <property type="entry name" value="SD10469P"/>
    <property type="match status" value="1"/>
</dbReference>
<keyword evidence="3" id="KW-1185">Reference proteome</keyword>
<reference evidence="2" key="1">
    <citation type="journal article" date="2023" name="Insect Mol. Biol.">
        <title>Genome sequencing provides insights into the evolution of gene families encoding plant cell wall-degrading enzymes in longhorned beetles.</title>
        <authorList>
            <person name="Shin N.R."/>
            <person name="Okamura Y."/>
            <person name="Kirsch R."/>
            <person name="Pauchet Y."/>
        </authorList>
    </citation>
    <scope>NUCLEOTIDE SEQUENCE</scope>
    <source>
        <strain evidence="2">MMC_N1</strain>
    </source>
</reference>
<name>A0ABQ9JWU2_9CUCU</name>
<protein>
    <recommendedName>
        <fullName evidence="4">Monocarboxylate transporter</fullName>
    </recommendedName>
</protein>
<feature type="transmembrane region" description="Helical" evidence="1">
    <location>
        <begin position="278"/>
        <end position="302"/>
    </location>
</feature>
<gene>
    <name evidence="2" type="ORF">NQ317_013097</name>
</gene>
<dbReference type="Gene3D" id="1.20.1250.20">
    <property type="entry name" value="MFS general substrate transporter like domains"/>
    <property type="match status" value="1"/>
</dbReference>
<dbReference type="EMBL" id="JAPWTJ010000130">
    <property type="protein sequence ID" value="KAJ8982347.1"/>
    <property type="molecule type" value="Genomic_DNA"/>
</dbReference>
<dbReference type="SUPFAM" id="SSF103473">
    <property type="entry name" value="MFS general substrate transporter"/>
    <property type="match status" value="1"/>
</dbReference>
<organism evidence="2 3">
    <name type="scientific">Molorchus minor</name>
    <dbReference type="NCBI Taxonomy" id="1323400"/>
    <lineage>
        <taxon>Eukaryota</taxon>
        <taxon>Metazoa</taxon>
        <taxon>Ecdysozoa</taxon>
        <taxon>Arthropoda</taxon>
        <taxon>Hexapoda</taxon>
        <taxon>Insecta</taxon>
        <taxon>Pterygota</taxon>
        <taxon>Neoptera</taxon>
        <taxon>Endopterygota</taxon>
        <taxon>Coleoptera</taxon>
        <taxon>Polyphaga</taxon>
        <taxon>Cucujiformia</taxon>
        <taxon>Chrysomeloidea</taxon>
        <taxon>Cerambycidae</taxon>
        <taxon>Lamiinae</taxon>
        <taxon>Monochamini</taxon>
        <taxon>Molorchus</taxon>
    </lineage>
</organism>
<keyword evidence="1" id="KW-0472">Membrane</keyword>
<keyword evidence="1" id="KW-1133">Transmembrane helix</keyword>
<comment type="caution">
    <text evidence="2">The sequence shown here is derived from an EMBL/GenBank/DDBJ whole genome shotgun (WGS) entry which is preliminary data.</text>
</comment>
<accession>A0ABQ9JWU2</accession>
<feature type="transmembrane region" description="Helical" evidence="1">
    <location>
        <begin position="188"/>
        <end position="209"/>
    </location>
</feature>
<evidence type="ECO:0000256" key="1">
    <source>
        <dbReference type="SAM" id="Phobius"/>
    </source>
</evidence>
<feature type="transmembrane region" description="Helical" evidence="1">
    <location>
        <begin position="241"/>
        <end position="266"/>
    </location>
</feature>
<proteinExistence type="predicted"/>